<feature type="domain" description="DUF7168" evidence="2">
    <location>
        <begin position="52"/>
        <end position="188"/>
    </location>
</feature>
<feature type="domain" description="DUF2786" evidence="1">
    <location>
        <begin position="6"/>
        <end position="41"/>
    </location>
</feature>
<dbReference type="EMBL" id="AFWE01000131">
    <property type="protein sequence ID" value="EGU36154.1"/>
    <property type="molecule type" value="Genomic_DNA"/>
</dbReference>
<reference evidence="3 4" key="1">
    <citation type="journal article" date="2012" name="Int. J. Syst. Evol. Microbiol.">
        <title>Vibrio caribbeanicus sp. nov., isolated from the marine sponge Scleritoderma cyanea.</title>
        <authorList>
            <person name="Hoffmann M."/>
            <person name="Monday S.R."/>
            <person name="Allard M.W."/>
            <person name="Strain E.A."/>
            <person name="Whittaker P."/>
            <person name="Naum M."/>
            <person name="McCarthy P.J."/>
            <person name="Lopez J.V."/>
            <person name="Fischer M."/>
            <person name="Brown E.W."/>
        </authorList>
    </citation>
    <scope>NUCLEOTIDE SEQUENCE [LARGE SCALE GENOMIC DNA]</scope>
    <source>
        <strain evidence="3 4">LMG 19158</strain>
    </source>
</reference>
<dbReference type="InterPro" id="IPR024498">
    <property type="entry name" value="DUF2786"/>
</dbReference>
<organism evidence="3 4">
    <name type="scientific">Vibrio scophthalmi LMG 19158</name>
    <dbReference type="NCBI Taxonomy" id="870967"/>
    <lineage>
        <taxon>Bacteria</taxon>
        <taxon>Pseudomonadati</taxon>
        <taxon>Pseudomonadota</taxon>
        <taxon>Gammaproteobacteria</taxon>
        <taxon>Vibrionales</taxon>
        <taxon>Vibrionaceae</taxon>
        <taxon>Vibrio</taxon>
    </lineage>
</organism>
<dbReference type="eggNOG" id="ENOG5032SJJ">
    <property type="taxonomic scope" value="Bacteria"/>
</dbReference>
<dbReference type="Proteomes" id="UP000004349">
    <property type="component" value="Unassembled WGS sequence"/>
</dbReference>
<accession>F9RP47</accession>
<comment type="caution">
    <text evidence="3">The sequence shown here is derived from an EMBL/GenBank/DDBJ whole genome shotgun (WGS) entry which is preliminary data.</text>
</comment>
<gene>
    <name evidence="3" type="ORF">VIS19158_10364</name>
</gene>
<dbReference type="Pfam" id="PF10979">
    <property type="entry name" value="DUF2786"/>
    <property type="match status" value="1"/>
</dbReference>
<evidence type="ECO:0000313" key="3">
    <source>
        <dbReference type="EMBL" id="EGU36154.1"/>
    </source>
</evidence>
<dbReference type="InterPro" id="IPR055592">
    <property type="entry name" value="DUF7168"/>
</dbReference>
<evidence type="ECO:0000259" key="2">
    <source>
        <dbReference type="Pfam" id="PF23771"/>
    </source>
</evidence>
<protein>
    <submittedName>
        <fullName evidence="3">Uncharacterized protein</fullName>
    </submittedName>
</protein>
<dbReference type="InterPro" id="IPR016868">
    <property type="entry name" value="Phage_B3_Orf5"/>
</dbReference>
<sequence>MTSKNIDKIKKLLRLAKSANEHEAAAAMSRAQALMQQMGLSSESPELSDVSQSDAASKFKAKKPASYFSYLANTVAEAFGCHLHFRYEPFTKSCHVVFTGHNERPEVAKYAHEVLERQLVKARKDYIATLNKRIKTSTKTARADLFCEGWVVSVSHLVKEFALSESESNQIDEYIKQKHPNLSESKGRSASVKNARGGSDGAYFSGIATGRTAQLNQGVQGAEQVKITCTINN</sequence>
<evidence type="ECO:0000313" key="4">
    <source>
        <dbReference type="Proteomes" id="UP000004349"/>
    </source>
</evidence>
<evidence type="ECO:0000259" key="1">
    <source>
        <dbReference type="Pfam" id="PF10979"/>
    </source>
</evidence>
<name>F9RP47_9VIBR</name>
<proteinExistence type="predicted"/>
<dbReference type="PIRSF" id="PIRSF028111">
    <property type="entry name" value="UCP028111"/>
    <property type="match status" value="1"/>
</dbReference>
<dbReference type="AlphaFoldDB" id="F9RP47"/>
<dbReference type="Pfam" id="PF23771">
    <property type="entry name" value="DUF7168"/>
    <property type="match status" value="1"/>
</dbReference>
<dbReference type="RefSeq" id="WP_005595680.1">
    <property type="nucleotide sequence ID" value="NZ_AFWE01000131.1"/>
</dbReference>